<proteinExistence type="inferred from homology"/>
<keyword evidence="5" id="KW-0119">Carbohydrate metabolism</keyword>
<dbReference type="GO" id="GO:0003824">
    <property type="term" value="F:catalytic activity"/>
    <property type="evidence" value="ECO:0007669"/>
    <property type="project" value="UniProtKB-ARBA"/>
</dbReference>
<evidence type="ECO:0000256" key="3">
    <source>
        <dbReference type="ARBA" id="ARBA00022723"/>
    </source>
</evidence>
<dbReference type="RefSeq" id="WP_149733456.1">
    <property type="nucleotide sequence ID" value="NZ_FQZD01000005.1"/>
</dbReference>
<evidence type="ECO:0000256" key="5">
    <source>
        <dbReference type="ARBA" id="ARBA00023277"/>
    </source>
</evidence>
<dbReference type="InterPro" id="IPR041492">
    <property type="entry name" value="HAD_2"/>
</dbReference>
<keyword evidence="4" id="KW-0460">Magnesium</keyword>
<dbReference type="SFLD" id="SFLDS00003">
    <property type="entry name" value="Haloacid_Dehalogenase"/>
    <property type="match status" value="1"/>
</dbReference>
<dbReference type="GO" id="GO:0046872">
    <property type="term" value="F:metal ion binding"/>
    <property type="evidence" value="ECO:0007669"/>
    <property type="project" value="UniProtKB-KW"/>
</dbReference>
<dbReference type="InterPro" id="IPR023198">
    <property type="entry name" value="PGP-like_dom2"/>
</dbReference>
<dbReference type="NCBIfam" id="TIGR01549">
    <property type="entry name" value="HAD-SF-IA-v1"/>
    <property type="match status" value="1"/>
</dbReference>
<protein>
    <submittedName>
        <fullName evidence="6">Haloacid dehalogenase superfamily, subfamily IA, variant 3 with third motif having DD or ED/haloacid dehalogenase superfamily, subfamily IA, variant 1 with third motif having Dx(3-4)D or Dx(3-4)E</fullName>
    </submittedName>
</protein>
<evidence type="ECO:0000256" key="4">
    <source>
        <dbReference type="ARBA" id="ARBA00022842"/>
    </source>
</evidence>
<dbReference type="PANTHER" id="PTHR46193:SF18">
    <property type="entry name" value="HEXITOL PHOSPHATASE B"/>
    <property type="match status" value="1"/>
</dbReference>
<dbReference type="SFLD" id="SFLDG01129">
    <property type="entry name" value="C1.5:_HAD__Beta-PGM__Phosphata"/>
    <property type="match status" value="1"/>
</dbReference>
<dbReference type="NCBIfam" id="TIGR01509">
    <property type="entry name" value="HAD-SF-IA-v3"/>
    <property type="match status" value="1"/>
</dbReference>
<evidence type="ECO:0000256" key="2">
    <source>
        <dbReference type="ARBA" id="ARBA00006171"/>
    </source>
</evidence>
<evidence type="ECO:0000313" key="7">
    <source>
        <dbReference type="Proteomes" id="UP000322917"/>
    </source>
</evidence>
<dbReference type="InterPro" id="IPR036412">
    <property type="entry name" value="HAD-like_sf"/>
</dbReference>
<gene>
    <name evidence="6" type="ORF">SAMN02745170_00572</name>
</gene>
<sequence>MKAVIFDMDGVIIDSEPVHASVLMGALRQHGAKLSAGANTLTRFAGMTIPAIFSALKKEHQIKASVEELVACHEAGLVKYVKETAEEPIQGILPLLRGLKGKNVPVAIASSSSKKMIELVVNKLKLTDYFQQLVSGEEVSRGKPYPDVYLATASRLGISPECCLVIEDSMNGTIAAKEAGMFCIGFRNPNTNGGKQDLSRADMVVDHITEIELNDWLV</sequence>
<evidence type="ECO:0000313" key="6">
    <source>
        <dbReference type="EMBL" id="SHI54326.1"/>
    </source>
</evidence>
<dbReference type="InterPro" id="IPR051600">
    <property type="entry name" value="Beta-PGM-like"/>
</dbReference>
<dbReference type="Proteomes" id="UP000322917">
    <property type="component" value="Unassembled WGS sequence"/>
</dbReference>
<dbReference type="Gene3D" id="1.10.150.240">
    <property type="entry name" value="Putative phosphatase, domain 2"/>
    <property type="match status" value="1"/>
</dbReference>
<dbReference type="SUPFAM" id="SSF56784">
    <property type="entry name" value="HAD-like"/>
    <property type="match status" value="1"/>
</dbReference>
<dbReference type="Gene3D" id="3.40.50.1000">
    <property type="entry name" value="HAD superfamily/HAD-like"/>
    <property type="match status" value="1"/>
</dbReference>
<dbReference type="SFLD" id="SFLDG01135">
    <property type="entry name" value="C1.5.6:_HAD__Beta-PGM__Phospha"/>
    <property type="match status" value="1"/>
</dbReference>
<dbReference type="CDD" id="cd16423">
    <property type="entry name" value="HAD_BPGM-like"/>
    <property type="match status" value="1"/>
</dbReference>
<dbReference type="PANTHER" id="PTHR46193">
    <property type="entry name" value="6-PHOSPHOGLUCONATE PHOSPHATASE"/>
    <property type="match status" value="1"/>
</dbReference>
<keyword evidence="3" id="KW-0479">Metal-binding</keyword>
<dbReference type="Pfam" id="PF13419">
    <property type="entry name" value="HAD_2"/>
    <property type="match status" value="1"/>
</dbReference>
<dbReference type="EMBL" id="FQZD01000005">
    <property type="protein sequence ID" value="SHI54326.1"/>
    <property type="molecule type" value="Genomic_DNA"/>
</dbReference>
<organism evidence="6 7">
    <name type="scientific">Propionispora hippei DSM 15287</name>
    <dbReference type="NCBI Taxonomy" id="1123003"/>
    <lineage>
        <taxon>Bacteria</taxon>
        <taxon>Bacillati</taxon>
        <taxon>Bacillota</taxon>
        <taxon>Negativicutes</taxon>
        <taxon>Selenomonadales</taxon>
        <taxon>Sporomusaceae</taxon>
        <taxon>Propionispora</taxon>
    </lineage>
</organism>
<evidence type="ECO:0000256" key="1">
    <source>
        <dbReference type="ARBA" id="ARBA00001946"/>
    </source>
</evidence>
<comment type="similarity">
    <text evidence="2">Belongs to the HAD-like hydrolase superfamily. CbbY/CbbZ/Gph/YieH family.</text>
</comment>
<comment type="cofactor">
    <cofactor evidence="1">
        <name>Mg(2+)</name>
        <dbReference type="ChEBI" id="CHEBI:18420"/>
    </cofactor>
</comment>
<name>A0A1M6BZX2_9FIRM</name>
<reference evidence="6 7" key="1">
    <citation type="submission" date="2016-11" db="EMBL/GenBank/DDBJ databases">
        <authorList>
            <person name="Varghese N."/>
            <person name="Submissions S."/>
        </authorList>
    </citation>
    <scope>NUCLEOTIDE SEQUENCE [LARGE SCALE GENOMIC DNA]</scope>
    <source>
        <strain evidence="6 7">DSM 15287</strain>
    </source>
</reference>
<dbReference type="InterPro" id="IPR006439">
    <property type="entry name" value="HAD-SF_hydro_IA"/>
</dbReference>
<accession>A0A1M6BZX2</accession>
<dbReference type="AlphaFoldDB" id="A0A1M6BZX2"/>
<dbReference type="InterPro" id="IPR023214">
    <property type="entry name" value="HAD_sf"/>
</dbReference>
<keyword evidence="7" id="KW-1185">Reference proteome</keyword>
<dbReference type="OrthoDB" id="9797743at2"/>